<sequence length="158" mass="17672">MPDVNRVCIDCKKAAEESGAAIPKRKPALNADGTPVPGNRCITHERERKKRRRTSARERNWSRTYGISAEEYWLIYAEQGGTCAICQRAKGIGKKPLCVDHDHETGMVRGLLCNPCNADVLGHARDDISFFERAIDYLTSPPAVRAIGRRVIPEQPEE</sequence>
<name>A0A3S9UB10_9CAUD</name>
<dbReference type="InterPro" id="IPR004211">
    <property type="entry name" value="Endonuclease_7"/>
</dbReference>
<keyword evidence="1" id="KW-0378">Hydrolase</keyword>
<accession>A0A3S9UB10</accession>
<dbReference type="Pfam" id="PF02945">
    <property type="entry name" value="Endonuclease_7"/>
    <property type="match status" value="1"/>
</dbReference>
<dbReference type="InterPro" id="IPR038563">
    <property type="entry name" value="Endonuclease_7_sf"/>
</dbReference>
<protein>
    <submittedName>
        <fullName evidence="1">Endonuclease VII</fullName>
    </submittedName>
</protein>
<dbReference type="Gene3D" id="3.40.1800.10">
    <property type="entry name" value="His-Me finger endonucleases"/>
    <property type="match status" value="1"/>
</dbReference>
<dbReference type="InterPro" id="IPR044925">
    <property type="entry name" value="His-Me_finger_sf"/>
</dbReference>
<evidence type="ECO:0000313" key="2">
    <source>
        <dbReference type="Proteomes" id="UP000287876"/>
    </source>
</evidence>
<proteinExistence type="predicted"/>
<keyword evidence="1" id="KW-0540">Nuclease</keyword>
<gene>
    <name evidence="1" type="primary">125</name>
    <name evidence="1" type="ORF">PBI_DUKE13_125</name>
</gene>
<dbReference type="SUPFAM" id="SSF54060">
    <property type="entry name" value="His-Me finger endonucleases"/>
    <property type="match status" value="1"/>
</dbReference>
<dbReference type="Proteomes" id="UP000287876">
    <property type="component" value="Segment"/>
</dbReference>
<evidence type="ECO:0000313" key="1">
    <source>
        <dbReference type="EMBL" id="AZS07463.1"/>
    </source>
</evidence>
<dbReference type="EMBL" id="MK279849">
    <property type="protein sequence ID" value="AZS07463.1"/>
    <property type="molecule type" value="Genomic_DNA"/>
</dbReference>
<reference evidence="1 2" key="1">
    <citation type="submission" date="2018-12" db="EMBL/GenBank/DDBJ databases">
        <authorList>
            <person name="Betsko A.J."/>
            <person name="Stoner T.H."/>
            <person name="Garlena R.A."/>
            <person name="Russell D.A."/>
            <person name="Pope W.H."/>
            <person name="Jacobs-Sera D."/>
            <person name="Hatfull G.F."/>
        </authorList>
    </citation>
    <scope>NUCLEOTIDE SEQUENCE [LARGE SCALE GENOMIC DNA]</scope>
</reference>
<dbReference type="GO" id="GO:0004519">
    <property type="term" value="F:endonuclease activity"/>
    <property type="evidence" value="ECO:0007669"/>
    <property type="project" value="UniProtKB-KW"/>
</dbReference>
<keyword evidence="1" id="KW-0255">Endonuclease</keyword>
<organism evidence="1 2">
    <name type="scientific">Mycobacterium phage Duke13</name>
    <dbReference type="NCBI Taxonomy" id="2499038"/>
    <lineage>
        <taxon>Viruses</taxon>
        <taxon>Duplodnaviria</taxon>
        <taxon>Heunggongvirae</taxon>
        <taxon>Uroviricota</taxon>
        <taxon>Caudoviricetes</taxon>
        <taxon>Omegavirus</taxon>
        <taxon>Omegavirus baka</taxon>
    </lineage>
</organism>